<dbReference type="CDD" id="cd13711">
    <property type="entry name" value="PBP2_Ngo0372_TcyA"/>
    <property type="match status" value="1"/>
</dbReference>
<dbReference type="PROSITE" id="PS01039">
    <property type="entry name" value="SBP_BACTERIAL_3"/>
    <property type="match status" value="1"/>
</dbReference>
<dbReference type="GO" id="GO:0016020">
    <property type="term" value="C:membrane"/>
    <property type="evidence" value="ECO:0007669"/>
    <property type="project" value="InterPro"/>
</dbReference>
<comment type="caution">
    <text evidence="8">The sequence shown here is derived from an EMBL/GenBank/DDBJ whole genome shotgun (WGS) entry which is preliminary data.</text>
</comment>
<feature type="chain" id="PRO_5038791656" description="Amino acid ABC transporter substrate-binding protein" evidence="5">
    <location>
        <begin position="23"/>
        <end position="268"/>
    </location>
</feature>
<evidence type="ECO:0000259" key="7">
    <source>
        <dbReference type="SMART" id="SM00079"/>
    </source>
</evidence>
<proteinExistence type="inferred from homology"/>
<feature type="domain" description="Solute-binding protein family 3/N-terminal" evidence="6">
    <location>
        <begin position="46"/>
        <end position="265"/>
    </location>
</feature>
<evidence type="ECO:0008006" key="10">
    <source>
        <dbReference type="Google" id="ProtNLM"/>
    </source>
</evidence>
<feature type="domain" description="Ionotropic glutamate receptor C-terminal" evidence="7">
    <location>
        <begin position="46"/>
        <end position="264"/>
    </location>
</feature>
<reference evidence="8 9" key="1">
    <citation type="submission" date="2015-01" db="EMBL/GenBank/DDBJ databases">
        <title>Genome sequencing of Jeotgalibacillus soli.</title>
        <authorList>
            <person name="Goh K.M."/>
            <person name="Chan K.-G."/>
            <person name="Yaakop A.S."/>
            <person name="Ee R."/>
            <person name="Gan H.M."/>
            <person name="Chan C.S."/>
        </authorList>
    </citation>
    <scope>NUCLEOTIDE SEQUENCE [LARGE SCALE GENOMIC DNA]</scope>
    <source>
        <strain evidence="8 9">P9</strain>
    </source>
</reference>
<dbReference type="InterPro" id="IPR018313">
    <property type="entry name" value="SBP_3_CS"/>
</dbReference>
<sequence length="268" mass="29223">MKKMMSLVTVGLVALLAACGNSDDTATNTTENSTGNLLEEVQTAGKIVVGTEGTYAPFTFHDETGTLTGYDVEVMNEVAKRMGVEVEYLETQWDAMFEGLNSSRFDVIANQVGVNDERKETYDFSEPYTVSGAVVVVPEENTEISSFEDISGLKSAQSLTSNFAELAKEYDAELVGVEGLAQAIELIKAGRSDVTVNDKLAILDFMNQQPDAGIKIAAEASDISESAFMFRQGNEELVEEFNKHLADMKEDGTLTEISEKWFGEDVSQ</sequence>
<dbReference type="InterPro" id="IPR001638">
    <property type="entry name" value="Solute-binding_3/MltF_N"/>
</dbReference>
<dbReference type="SMART" id="SM00079">
    <property type="entry name" value="PBPe"/>
    <property type="match status" value="1"/>
</dbReference>
<dbReference type="GO" id="GO:0015276">
    <property type="term" value="F:ligand-gated monoatomic ion channel activity"/>
    <property type="evidence" value="ECO:0007669"/>
    <property type="project" value="InterPro"/>
</dbReference>
<evidence type="ECO:0000259" key="6">
    <source>
        <dbReference type="SMART" id="SM00062"/>
    </source>
</evidence>
<dbReference type="PANTHER" id="PTHR35936:SF34">
    <property type="entry name" value="ABC TRANSPORTER EXTRACELLULAR-BINDING PROTEIN YCKB-RELATED"/>
    <property type="match status" value="1"/>
</dbReference>
<dbReference type="PROSITE" id="PS51257">
    <property type="entry name" value="PROKAR_LIPOPROTEIN"/>
    <property type="match status" value="1"/>
</dbReference>
<organism evidence="8 9">
    <name type="scientific">Jeotgalibacillus soli</name>
    <dbReference type="NCBI Taxonomy" id="889306"/>
    <lineage>
        <taxon>Bacteria</taxon>
        <taxon>Bacillati</taxon>
        <taxon>Bacillota</taxon>
        <taxon>Bacilli</taxon>
        <taxon>Bacillales</taxon>
        <taxon>Caryophanaceae</taxon>
        <taxon>Jeotgalibacillus</taxon>
    </lineage>
</organism>
<dbReference type="GO" id="GO:0030313">
    <property type="term" value="C:cell envelope"/>
    <property type="evidence" value="ECO:0007669"/>
    <property type="project" value="UniProtKB-SubCell"/>
</dbReference>
<accession>A0A0C2W7V2</accession>
<keyword evidence="9" id="KW-1185">Reference proteome</keyword>
<evidence type="ECO:0000256" key="5">
    <source>
        <dbReference type="SAM" id="SignalP"/>
    </source>
</evidence>
<evidence type="ECO:0000256" key="2">
    <source>
        <dbReference type="ARBA" id="ARBA00010333"/>
    </source>
</evidence>
<dbReference type="EMBL" id="JXRP01000006">
    <property type="protein sequence ID" value="KIL52098.1"/>
    <property type="molecule type" value="Genomic_DNA"/>
</dbReference>
<name>A0A0C2W7V2_9BACL</name>
<evidence type="ECO:0000256" key="4">
    <source>
        <dbReference type="RuleBase" id="RU003744"/>
    </source>
</evidence>
<evidence type="ECO:0000313" key="9">
    <source>
        <dbReference type="Proteomes" id="UP000031938"/>
    </source>
</evidence>
<dbReference type="Gene3D" id="3.40.190.10">
    <property type="entry name" value="Periplasmic binding protein-like II"/>
    <property type="match status" value="2"/>
</dbReference>
<dbReference type="AlphaFoldDB" id="A0A0C2W7V2"/>
<feature type="signal peptide" evidence="5">
    <location>
        <begin position="1"/>
        <end position="22"/>
    </location>
</feature>
<evidence type="ECO:0000256" key="3">
    <source>
        <dbReference type="ARBA" id="ARBA00022729"/>
    </source>
</evidence>
<keyword evidence="3 5" id="KW-0732">Signal</keyword>
<dbReference type="InterPro" id="IPR001320">
    <property type="entry name" value="Iontro_rcpt_C"/>
</dbReference>
<evidence type="ECO:0000313" key="8">
    <source>
        <dbReference type="EMBL" id="KIL52098.1"/>
    </source>
</evidence>
<dbReference type="SUPFAM" id="SSF53850">
    <property type="entry name" value="Periplasmic binding protein-like II"/>
    <property type="match status" value="1"/>
</dbReference>
<dbReference type="PATRIC" id="fig|889306.3.peg.468"/>
<comment type="similarity">
    <text evidence="2 4">Belongs to the bacterial solute-binding protein 3 family.</text>
</comment>
<dbReference type="Pfam" id="PF00497">
    <property type="entry name" value="SBP_bac_3"/>
    <property type="match status" value="1"/>
</dbReference>
<dbReference type="RefSeq" id="WP_041085890.1">
    <property type="nucleotide sequence ID" value="NZ_JXRP01000006.1"/>
</dbReference>
<protein>
    <recommendedName>
        <fullName evidence="10">Amino acid ABC transporter substrate-binding protein</fullName>
    </recommendedName>
</protein>
<dbReference type="Proteomes" id="UP000031938">
    <property type="component" value="Unassembled WGS sequence"/>
</dbReference>
<comment type="subcellular location">
    <subcellularLocation>
        <location evidence="1">Cell envelope</location>
    </subcellularLocation>
</comment>
<dbReference type="PANTHER" id="PTHR35936">
    <property type="entry name" value="MEMBRANE-BOUND LYTIC MUREIN TRANSGLYCOSYLASE F"/>
    <property type="match status" value="1"/>
</dbReference>
<dbReference type="OrthoDB" id="8613538at2"/>
<evidence type="ECO:0000256" key="1">
    <source>
        <dbReference type="ARBA" id="ARBA00004196"/>
    </source>
</evidence>
<dbReference type="SMART" id="SM00062">
    <property type="entry name" value="PBPb"/>
    <property type="match status" value="1"/>
</dbReference>
<dbReference type="STRING" id="889306.KP78_04680"/>
<gene>
    <name evidence="8" type="ORF">KP78_04680</name>
</gene>